<dbReference type="Proteomes" id="UP000887159">
    <property type="component" value="Unassembled WGS sequence"/>
</dbReference>
<comment type="caution">
    <text evidence="1">The sequence shown here is derived from an EMBL/GenBank/DDBJ whole genome shotgun (WGS) entry which is preliminary data.</text>
</comment>
<dbReference type="EMBL" id="BMAU01021247">
    <property type="protein sequence ID" value="GFY04913.1"/>
    <property type="molecule type" value="Genomic_DNA"/>
</dbReference>
<name>A0A8X6VEG5_TRICX</name>
<organism evidence="1 2">
    <name type="scientific">Trichonephila clavipes</name>
    <name type="common">Golden silk orbweaver</name>
    <name type="synonym">Nephila clavipes</name>
    <dbReference type="NCBI Taxonomy" id="2585209"/>
    <lineage>
        <taxon>Eukaryota</taxon>
        <taxon>Metazoa</taxon>
        <taxon>Ecdysozoa</taxon>
        <taxon>Arthropoda</taxon>
        <taxon>Chelicerata</taxon>
        <taxon>Arachnida</taxon>
        <taxon>Araneae</taxon>
        <taxon>Araneomorphae</taxon>
        <taxon>Entelegynae</taxon>
        <taxon>Araneoidea</taxon>
        <taxon>Nephilidae</taxon>
        <taxon>Trichonephila</taxon>
    </lineage>
</organism>
<accession>A0A8X6VEG5</accession>
<evidence type="ECO:0000313" key="2">
    <source>
        <dbReference type="Proteomes" id="UP000887159"/>
    </source>
</evidence>
<evidence type="ECO:0000313" key="1">
    <source>
        <dbReference type="EMBL" id="GFY04913.1"/>
    </source>
</evidence>
<protein>
    <submittedName>
        <fullName evidence="1">Integrase_H2C2 domain-containing protein</fullName>
    </submittedName>
</protein>
<sequence length="188" mass="22137">MKKMREFQESGDLTVHEIEYAEKNLIKIVQAQFFPFENSFPNMNVITDEEGIKRVKTRITEWPLTCLSENSDDLVPLSTAMFLVKNRNLDVPNIDYRDTVNLLKRDRAIFFYANHHRRLGSCFAFKNLLRRRVHRQKFRPIQRDNRRSKYVAWVRKLTSAKLDDPDLQNIHLEVGKSGEIVSNLLATS</sequence>
<reference evidence="1" key="1">
    <citation type="submission" date="2020-08" db="EMBL/GenBank/DDBJ databases">
        <title>Multicomponent nature underlies the extraordinary mechanical properties of spider dragline silk.</title>
        <authorList>
            <person name="Kono N."/>
            <person name="Nakamura H."/>
            <person name="Mori M."/>
            <person name="Yoshida Y."/>
            <person name="Ohtoshi R."/>
            <person name="Malay A.D."/>
            <person name="Moran D.A.P."/>
            <person name="Tomita M."/>
            <person name="Numata K."/>
            <person name="Arakawa K."/>
        </authorList>
    </citation>
    <scope>NUCLEOTIDE SEQUENCE</scope>
</reference>
<proteinExistence type="predicted"/>
<gene>
    <name evidence="1" type="primary">NCL1_39174</name>
    <name evidence="1" type="ORF">TNCV_2175691</name>
</gene>
<dbReference type="AlphaFoldDB" id="A0A8X6VEG5"/>
<keyword evidence="2" id="KW-1185">Reference proteome</keyword>